<dbReference type="InterPro" id="IPR015797">
    <property type="entry name" value="NUDIX_hydrolase-like_dom_sf"/>
</dbReference>
<dbReference type="SUPFAM" id="SSF55811">
    <property type="entry name" value="Nudix"/>
    <property type="match status" value="1"/>
</dbReference>
<dbReference type="InterPro" id="IPR020084">
    <property type="entry name" value="NUDIX_hydrolase_CS"/>
</dbReference>
<keyword evidence="5" id="KW-0479">Metal-binding</keyword>
<accession>A0A1D1ZX13</accession>
<comment type="cofactor">
    <cofactor evidence="1">
        <name>Mg(2+)</name>
        <dbReference type="ChEBI" id="CHEBI:18420"/>
    </cofactor>
</comment>
<keyword evidence="6" id="KW-0378">Hydrolase</keyword>
<comment type="similarity">
    <text evidence="3">Belongs to the Nudix hydrolase family. NudC subfamily.</text>
</comment>
<proteinExistence type="inferred from homology"/>
<evidence type="ECO:0000256" key="8">
    <source>
        <dbReference type="ARBA" id="ARBA00023027"/>
    </source>
</evidence>
<evidence type="ECO:0000256" key="3">
    <source>
        <dbReference type="ARBA" id="ARBA00009595"/>
    </source>
</evidence>
<evidence type="ECO:0000256" key="5">
    <source>
        <dbReference type="ARBA" id="ARBA00022723"/>
    </source>
</evidence>
<dbReference type="PANTHER" id="PTHR42904">
    <property type="entry name" value="NUDIX HYDROLASE, NUDC SUBFAMILY"/>
    <property type="match status" value="1"/>
</dbReference>
<organism evidence="11">
    <name type="scientific">Auxenochlorella protothecoides</name>
    <name type="common">Green microalga</name>
    <name type="synonym">Chlorella protothecoides</name>
    <dbReference type="NCBI Taxonomy" id="3075"/>
    <lineage>
        <taxon>Eukaryota</taxon>
        <taxon>Viridiplantae</taxon>
        <taxon>Chlorophyta</taxon>
        <taxon>core chlorophytes</taxon>
        <taxon>Trebouxiophyceae</taxon>
        <taxon>Chlorellales</taxon>
        <taxon>Chlorellaceae</taxon>
        <taxon>Auxenochlorella</taxon>
    </lineage>
</organism>
<dbReference type="InterPro" id="IPR015375">
    <property type="entry name" value="NADH_PPase-like_N"/>
</dbReference>
<evidence type="ECO:0000259" key="10">
    <source>
        <dbReference type="PROSITE" id="PS51462"/>
    </source>
</evidence>
<name>A0A1D1ZX13_AUXPR</name>
<dbReference type="EMBL" id="GDKF01007347">
    <property type="protein sequence ID" value="JAT71275.1"/>
    <property type="molecule type" value="Transcribed_RNA"/>
</dbReference>
<evidence type="ECO:0000256" key="6">
    <source>
        <dbReference type="ARBA" id="ARBA00022801"/>
    </source>
</evidence>
<evidence type="ECO:0000256" key="9">
    <source>
        <dbReference type="ARBA" id="ARBA00023679"/>
    </source>
</evidence>
<dbReference type="Pfam" id="PF09296">
    <property type="entry name" value="NUDIX-like"/>
    <property type="match status" value="1"/>
</dbReference>
<dbReference type="Pfam" id="PF00293">
    <property type="entry name" value="NUDIX"/>
    <property type="match status" value="1"/>
</dbReference>
<dbReference type="GO" id="GO:0005829">
    <property type="term" value="C:cytosol"/>
    <property type="evidence" value="ECO:0007669"/>
    <property type="project" value="TreeGrafter"/>
</dbReference>
<feature type="domain" description="Nudix hydrolase" evidence="10">
    <location>
        <begin position="209"/>
        <end position="340"/>
    </location>
</feature>
<evidence type="ECO:0000256" key="4">
    <source>
        <dbReference type="ARBA" id="ARBA00012381"/>
    </source>
</evidence>
<dbReference type="InterPro" id="IPR049734">
    <property type="entry name" value="NudC-like_C"/>
</dbReference>
<dbReference type="GO" id="GO:0019677">
    <property type="term" value="P:NAD+ catabolic process"/>
    <property type="evidence" value="ECO:0007669"/>
    <property type="project" value="TreeGrafter"/>
</dbReference>
<dbReference type="InterPro" id="IPR015376">
    <property type="entry name" value="Znr_NADH_PPase"/>
</dbReference>
<dbReference type="Gene3D" id="3.90.79.20">
    <property type="match status" value="1"/>
</dbReference>
<dbReference type="EC" id="3.6.1.22" evidence="4"/>
<dbReference type="PROSITE" id="PS51462">
    <property type="entry name" value="NUDIX"/>
    <property type="match status" value="1"/>
</dbReference>
<keyword evidence="8" id="KW-0520">NAD</keyword>
<dbReference type="Pfam" id="PF09297">
    <property type="entry name" value="Zn_ribbon_NUD"/>
    <property type="match status" value="1"/>
</dbReference>
<sequence>MSRLRSVTTTLVQTLSRLGGSTPTPHSNLSRMRGCRTFMEDQSFTGNPLVRGLRRGATLETALRSPGARFLPVSERRVGVDPDGGLAWLTPGSLAGAGLRLDPGAEHLAAQGEIKLPLYTLGLDREAWHFAVDVSSLGPEAPALPRLAEVRSLMPLLPTDQLAIAGQAVALAQWHAAHAFCPRCGAPTRSAEGGARRQCQGDAAHRLYPRTDPVVIMLVESADGSAALVGRPLNYRAGNMLTCLSGFVDQGESIEEAVLREVAEEAGLKLARVEILGSQPWPIGRGGSCELMIGCVAKATSNDIDMDAAEMAIVQWLPREDVRKALKNSGSAASPLNGGNGAGMPFFLPPPYAIAHHLLKSWAERDGSWFAEAQTPALARI</sequence>
<dbReference type="InterPro" id="IPR050241">
    <property type="entry name" value="NAD-cap_RNA_hydrolase_NudC"/>
</dbReference>
<evidence type="ECO:0000313" key="11">
    <source>
        <dbReference type="EMBL" id="JAT71275.1"/>
    </source>
</evidence>
<keyword evidence="7" id="KW-0460">Magnesium</keyword>
<dbReference type="GO" id="GO:0005777">
    <property type="term" value="C:peroxisome"/>
    <property type="evidence" value="ECO:0007669"/>
    <property type="project" value="TreeGrafter"/>
</dbReference>
<dbReference type="GO" id="GO:0006742">
    <property type="term" value="P:NADP+ catabolic process"/>
    <property type="evidence" value="ECO:0007669"/>
    <property type="project" value="TreeGrafter"/>
</dbReference>
<dbReference type="InterPro" id="IPR000086">
    <property type="entry name" value="NUDIX_hydrolase_dom"/>
</dbReference>
<dbReference type="GO" id="GO:0035529">
    <property type="term" value="F:NADH pyrophosphatase activity"/>
    <property type="evidence" value="ECO:0007669"/>
    <property type="project" value="TreeGrafter"/>
</dbReference>
<comment type="catalytic activity">
    <reaction evidence="9">
        <text>a 5'-end NAD(+)-phospho-ribonucleoside in mRNA + H2O = a 5'-end phospho-adenosine-phospho-ribonucleoside in mRNA + beta-nicotinamide D-ribonucleotide + 2 H(+)</text>
        <dbReference type="Rhea" id="RHEA:60876"/>
        <dbReference type="Rhea" id="RHEA-COMP:15698"/>
        <dbReference type="Rhea" id="RHEA-COMP:15719"/>
        <dbReference type="ChEBI" id="CHEBI:14649"/>
        <dbReference type="ChEBI" id="CHEBI:15377"/>
        <dbReference type="ChEBI" id="CHEBI:15378"/>
        <dbReference type="ChEBI" id="CHEBI:144029"/>
        <dbReference type="ChEBI" id="CHEBI:144051"/>
    </reaction>
    <physiologicalReaction direction="left-to-right" evidence="9">
        <dbReference type="Rhea" id="RHEA:60877"/>
    </physiologicalReaction>
</comment>
<reference evidence="11" key="1">
    <citation type="submission" date="2015-08" db="EMBL/GenBank/DDBJ databases">
        <authorList>
            <person name="Babu N.S."/>
            <person name="Beckwith C.J."/>
            <person name="Beseler K.G."/>
            <person name="Brison A."/>
            <person name="Carone J.V."/>
            <person name="Caskin T.P."/>
            <person name="Diamond M."/>
            <person name="Durham M.E."/>
            <person name="Foxe J.M."/>
            <person name="Go M."/>
            <person name="Henderson B.A."/>
            <person name="Jones I.B."/>
            <person name="McGettigan J.A."/>
            <person name="Micheletti S.J."/>
            <person name="Nasrallah M.E."/>
            <person name="Ortiz D."/>
            <person name="Piller C.R."/>
            <person name="Privatt S.R."/>
            <person name="Schneider S.L."/>
            <person name="Sharp S."/>
            <person name="Smith T.C."/>
            <person name="Stanton J.D."/>
            <person name="Ullery H.E."/>
            <person name="Wilson R.J."/>
            <person name="Serrano M.G."/>
            <person name="Buck G."/>
            <person name="Lee V."/>
            <person name="Wang Y."/>
            <person name="Carvalho R."/>
            <person name="Voegtly L."/>
            <person name="Shi R."/>
            <person name="Duckworth R."/>
            <person name="Johnson A."/>
            <person name="Loviza R."/>
            <person name="Walstead R."/>
            <person name="Shah Z."/>
            <person name="Kiflezghi M."/>
            <person name="Wade K."/>
            <person name="Ball S.L."/>
            <person name="Bradley K.W."/>
            <person name="Asai D.J."/>
            <person name="Bowman C.A."/>
            <person name="Russell D.A."/>
            <person name="Pope W.H."/>
            <person name="Jacobs-Sera D."/>
            <person name="Hendrix R.W."/>
            <person name="Hatfull G.F."/>
        </authorList>
    </citation>
    <scope>NUCLEOTIDE SEQUENCE</scope>
</reference>
<evidence type="ECO:0000256" key="2">
    <source>
        <dbReference type="ARBA" id="ARBA00001947"/>
    </source>
</evidence>
<dbReference type="CDD" id="cd03429">
    <property type="entry name" value="NUDIX_NADH_pyrophosphatase_Nudt13"/>
    <property type="match status" value="1"/>
</dbReference>
<protein>
    <recommendedName>
        <fullName evidence="4">NAD(+) diphosphatase</fullName>
        <ecNumber evidence="4">3.6.1.22</ecNumber>
    </recommendedName>
</protein>
<comment type="cofactor">
    <cofactor evidence="2">
        <name>Zn(2+)</name>
        <dbReference type="ChEBI" id="CHEBI:29105"/>
    </cofactor>
</comment>
<evidence type="ECO:0000256" key="1">
    <source>
        <dbReference type="ARBA" id="ARBA00001946"/>
    </source>
</evidence>
<dbReference type="PANTHER" id="PTHR42904:SF6">
    <property type="entry name" value="NAD-CAPPED RNA HYDROLASE NUDT12"/>
    <property type="match status" value="1"/>
</dbReference>
<dbReference type="PROSITE" id="PS00893">
    <property type="entry name" value="NUDIX_BOX"/>
    <property type="match status" value="1"/>
</dbReference>
<evidence type="ECO:0000256" key="7">
    <source>
        <dbReference type="ARBA" id="ARBA00022842"/>
    </source>
</evidence>
<dbReference type="Gene3D" id="3.90.79.10">
    <property type="entry name" value="Nucleoside Triphosphate Pyrophosphohydrolase"/>
    <property type="match status" value="1"/>
</dbReference>
<gene>
    <name evidence="11" type="ORF">g.34775</name>
</gene>
<dbReference type="AlphaFoldDB" id="A0A1D1ZX13"/>
<dbReference type="GO" id="GO:0046872">
    <property type="term" value="F:metal ion binding"/>
    <property type="evidence" value="ECO:0007669"/>
    <property type="project" value="UniProtKB-KW"/>
</dbReference>